<dbReference type="AlphaFoldDB" id="A0AAD6S134"/>
<proteinExistence type="predicted"/>
<accession>A0AAD6S134</accession>
<dbReference type="Proteomes" id="UP001218188">
    <property type="component" value="Unassembled WGS sequence"/>
</dbReference>
<dbReference type="EMBL" id="JARJCM010000326">
    <property type="protein sequence ID" value="KAJ7018707.1"/>
    <property type="molecule type" value="Genomic_DNA"/>
</dbReference>
<evidence type="ECO:0000313" key="2">
    <source>
        <dbReference type="EMBL" id="KAJ7018707.1"/>
    </source>
</evidence>
<gene>
    <name evidence="2" type="ORF">C8F04DRAFT_1198609</name>
</gene>
<feature type="region of interest" description="Disordered" evidence="1">
    <location>
        <begin position="276"/>
        <end position="303"/>
    </location>
</feature>
<feature type="compositionally biased region" description="Polar residues" evidence="1">
    <location>
        <begin position="276"/>
        <end position="296"/>
    </location>
</feature>
<feature type="region of interest" description="Disordered" evidence="1">
    <location>
        <begin position="105"/>
        <end position="196"/>
    </location>
</feature>
<protein>
    <submittedName>
        <fullName evidence="2">Uncharacterized protein</fullName>
    </submittedName>
</protein>
<reference evidence="2" key="1">
    <citation type="submission" date="2023-03" db="EMBL/GenBank/DDBJ databases">
        <title>Massive genome expansion in bonnet fungi (Mycena s.s.) driven by repeated elements and novel gene families across ecological guilds.</title>
        <authorList>
            <consortium name="Lawrence Berkeley National Laboratory"/>
            <person name="Harder C.B."/>
            <person name="Miyauchi S."/>
            <person name="Viragh M."/>
            <person name="Kuo A."/>
            <person name="Thoen E."/>
            <person name="Andreopoulos B."/>
            <person name="Lu D."/>
            <person name="Skrede I."/>
            <person name="Drula E."/>
            <person name="Henrissat B."/>
            <person name="Morin E."/>
            <person name="Kohler A."/>
            <person name="Barry K."/>
            <person name="LaButti K."/>
            <person name="Morin E."/>
            <person name="Salamov A."/>
            <person name="Lipzen A."/>
            <person name="Mereny Z."/>
            <person name="Hegedus B."/>
            <person name="Baldrian P."/>
            <person name="Stursova M."/>
            <person name="Weitz H."/>
            <person name="Taylor A."/>
            <person name="Grigoriev I.V."/>
            <person name="Nagy L.G."/>
            <person name="Martin F."/>
            <person name="Kauserud H."/>
        </authorList>
    </citation>
    <scope>NUCLEOTIDE SEQUENCE</scope>
    <source>
        <strain evidence="2">CBHHK200</strain>
    </source>
</reference>
<comment type="caution">
    <text evidence="2">The sequence shown here is derived from an EMBL/GenBank/DDBJ whole genome shotgun (WGS) entry which is preliminary data.</text>
</comment>
<keyword evidence="3" id="KW-1185">Reference proteome</keyword>
<name>A0AAD6S134_9AGAR</name>
<evidence type="ECO:0000313" key="3">
    <source>
        <dbReference type="Proteomes" id="UP001218188"/>
    </source>
</evidence>
<evidence type="ECO:0000256" key="1">
    <source>
        <dbReference type="SAM" id="MobiDB-lite"/>
    </source>
</evidence>
<sequence>MGWFTKKEIASFGFTFDSLSISEAKPKKPKVRKTTSYVKKTRAVDEAMLTFEFGGYLTCGSVWRILDKGPGASLWFSRLVVYFKFLYNGEGIRYSPVVGGCRGQAAAETEDEPPGAYQPSQRAASLCPQACRDRRRRPTGKSTVVGLVAKRPEDVTGERGSNGPSEILGQAKGGRGNKLEEGGAKPGSDIGSRTFPAHSASSAITIPPMTMSDALYHLRPSARSRSSPVVALFGFFALEARMHYARLATVLAAAIRRFPLTLLGVPRSFVTKGSSYQSSSSLENAPAPVSNTSSPHPRSRRMTMISRAPSRASPLAALAASPPPLQRVLGRIGGGVGVEHGVLGGQARRRAHTHAYVYVFIDIPRLSGCAHPHAVLRFFLDVRVRAPAAHRVAGAWGGFPRESVGGEEEYAYGVDAEEYEEYADSAHSDAYSLDIDGEDVAMDTPPVHQQRQDYDTVTAVWGRALA</sequence>
<organism evidence="2 3">
    <name type="scientific">Mycena alexandri</name>
    <dbReference type="NCBI Taxonomy" id="1745969"/>
    <lineage>
        <taxon>Eukaryota</taxon>
        <taxon>Fungi</taxon>
        <taxon>Dikarya</taxon>
        <taxon>Basidiomycota</taxon>
        <taxon>Agaricomycotina</taxon>
        <taxon>Agaricomycetes</taxon>
        <taxon>Agaricomycetidae</taxon>
        <taxon>Agaricales</taxon>
        <taxon>Marasmiineae</taxon>
        <taxon>Mycenaceae</taxon>
        <taxon>Mycena</taxon>
    </lineage>
</organism>